<keyword evidence="4" id="KW-0862">Zinc</keyword>
<name>A0A2X0SJQ1_9PROT</name>
<evidence type="ECO:0000256" key="3">
    <source>
        <dbReference type="ARBA" id="ARBA00022801"/>
    </source>
</evidence>
<gene>
    <name evidence="6" type="primary">ycbL</name>
    <name evidence="6" type="ORF">NITFAB_0734</name>
</gene>
<comment type="cofactor">
    <cofactor evidence="1">
        <name>Zn(2+)</name>
        <dbReference type="ChEBI" id="CHEBI:29105"/>
    </cofactor>
</comment>
<accession>A0A2X0SJQ1</accession>
<dbReference type="InterPro" id="IPR036866">
    <property type="entry name" value="RibonucZ/Hydroxyglut_hydro"/>
</dbReference>
<dbReference type="PANTHER" id="PTHR46233">
    <property type="entry name" value="HYDROXYACYLGLUTATHIONE HYDROLASE GLOC"/>
    <property type="match status" value="1"/>
</dbReference>
<keyword evidence="2" id="KW-0479">Metal-binding</keyword>
<evidence type="ECO:0000256" key="1">
    <source>
        <dbReference type="ARBA" id="ARBA00001947"/>
    </source>
</evidence>
<proteinExistence type="predicted"/>
<dbReference type="EMBL" id="LS423452">
    <property type="protein sequence ID" value="SPS05145.1"/>
    <property type="molecule type" value="Genomic_DNA"/>
</dbReference>
<dbReference type="SUPFAM" id="SSF56281">
    <property type="entry name" value="Metallo-hydrolase/oxidoreductase"/>
    <property type="match status" value="1"/>
</dbReference>
<reference evidence="6" key="1">
    <citation type="submission" date="2018-05" db="EMBL/GenBank/DDBJ databases">
        <authorList>
            <person name="Lanie J.A."/>
            <person name="Ng W.-L."/>
            <person name="Kazmierczak K.M."/>
            <person name="Andrzejewski T.M."/>
            <person name="Davidsen T.M."/>
            <person name="Wayne K.J."/>
            <person name="Tettelin H."/>
            <person name="Glass J.I."/>
            <person name="Rusch D."/>
            <person name="Podicherti R."/>
            <person name="Tsui H.-C.T."/>
            <person name="Winkler M.E."/>
        </authorList>
    </citation>
    <scope>NUCLEOTIDE SEQUENCE</scope>
    <source>
        <strain evidence="6">KNB</strain>
    </source>
</reference>
<evidence type="ECO:0000256" key="4">
    <source>
        <dbReference type="ARBA" id="ARBA00022833"/>
    </source>
</evidence>
<dbReference type="PANTHER" id="PTHR46233:SF3">
    <property type="entry name" value="HYDROXYACYLGLUTATHIONE HYDROLASE GLOC"/>
    <property type="match status" value="1"/>
</dbReference>
<dbReference type="GO" id="GO:0016787">
    <property type="term" value="F:hydrolase activity"/>
    <property type="evidence" value="ECO:0007669"/>
    <property type="project" value="UniProtKB-KW"/>
</dbReference>
<feature type="domain" description="Metallo-beta-lactamase" evidence="5">
    <location>
        <begin position="16"/>
        <end position="196"/>
    </location>
</feature>
<dbReference type="GO" id="GO:0046872">
    <property type="term" value="F:metal ion binding"/>
    <property type="evidence" value="ECO:0007669"/>
    <property type="project" value="UniProtKB-KW"/>
</dbReference>
<dbReference type="Gene3D" id="3.60.15.10">
    <property type="entry name" value="Ribonuclease Z/Hydroxyacylglutathione hydrolase-like"/>
    <property type="match status" value="1"/>
</dbReference>
<dbReference type="InterPro" id="IPR051453">
    <property type="entry name" value="MBL_Glyoxalase_II"/>
</dbReference>
<dbReference type="InterPro" id="IPR001279">
    <property type="entry name" value="Metallo-B-lactamas"/>
</dbReference>
<dbReference type="AlphaFoldDB" id="A0A2X0SJQ1"/>
<dbReference type="CDD" id="cd07737">
    <property type="entry name" value="YcbL-like_MBL-fold"/>
    <property type="match status" value="1"/>
</dbReference>
<dbReference type="SMART" id="SM00849">
    <property type="entry name" value="Lactamase_B"/>
    <property type="match status" value="1"/>
</dbReference>
<organism evidence="6">
    <name type="scientific">Candidatus Nitrotoga fabula</name>
    <dbReference type="NCBI Taxonomy" id="2182327"/>
    <lineage>
        <taxon>Bacteria</taxon>
        <taxon>Pseudomonadati</taxon>
        <taxon>Pseudomonadota</taxon>
        <taxon>Betaproteobacteria</taxon>
        <taxon>Nitrosomonadales</taxon>
        <taxon>Gallionellaceae</taxon>
        <taxon>Candidatus Nitrotoga</taxon>
    </lineage>
</organism>
<evidence type="ECO:0000313" key="6">
    <source>
        <dbReference type="EMBL" id="SPS05145.1"/>
    </source>
</evidence>
<sequence length="225" mass="24714">MAVFMKFRIIPVTPFMQNCSLLWCEETGHGAVVDPGGDIPSILSVAEECGVTLEKILVTHGHIDHAGAVAELAERLDLPVEGPQREDRFWIDGMPEQSSKFGFPAARSFTPDRWLEQGDVVQFGNVKMNVLHCPGHTPGHVVFFHEPSRLAIVGDVLFKGSIGRTDFPRGDFNTLIASIRGRLWPLGDDVAFIPGHGPMSTLGNERRSNPYCGDRCASVLHDDRG</sequence>
<keyword evidence="3 6" id="KW-0378">Hydrolase</keyword>
<evidence type="ECO:0000259" key="5">
    <source>
        <dbReference type="SMART" id="SM00849"/>
    </source>
</evidence>
<dbReference type="Pfam" id="PF00753">
    <property type="entry name" value="Lactamase_B"/>
    <property type="match status" value="1"/>
</dbReference>
<evidence type="ECO:0000256" key="2">
    <source>
        <dbReference type="ARBA" id="ARBA00022723"/>
    </source>
</evidence>
<protein>
    <submittedName>
        <fullName evidence="6">Putative metal-binding hydrolase</fullName>
    </submittedName>
</protein>